<dbReference type="Proteomes" id="UP001432322">
    <property type="component" value="Unassembled WGS sequence"/>
</dbReference>
<feature type="compositionally biased region" description="Low complexity" evidence="6">
    <location>
        <begin position="54"/>
        <end position="66"/>
    </location>
</feature>
<evidence type="ECO:0000256" key="2">
    <source>
        <dbReference type="ARBA" id="ARBA00022723"/>
    </source>
</evidence>
<proteinExistence type="predicted"/>
<dbReference type="InterPro" id="IPR039050">
    <property type="entry name" value="GATAD1"/>
</dbReference>
<dbReference type="PANTHER" id="PTHR13340:SF2">
    <property type="entry name" value="GATA ZINC FINGER DOMAIN-CONTAINING PROTEIN 1"/>
    <property type="match status" value="1"/>
</dbReference>
<comment type="subcellular location">
    <subcellularLocation>
        <location evidence="1">Nucleus</location>
    </subcellularLocation>
</comment>
<evidence type="ECO:0000256" key="4">
    <source>
        <dbReference type="ARBA" id="ARBA00022833"/>
    </source>
</evidence>
<dbReference type="InterPro" id="IPR043151">
    <property type="entry name" value="BAH_sf"/>
</dbReference>
<keyword evidence="4" id="KW-0862">Zinc</keyword>
<keyword evidence="3" id="KW-0863">Zinc-finger</keyword>
<organism evidence="7 8">
    <name type="scientific">Pristionchus fissidentatus</name>
    <dbReference type="NCBI Taxonomy" id="1538716"/>
    <lineage>
        <taxon>Eukaryota</taxon>
        <taxon>Metazoa</taxon>
        <taxon>Ecdysozoa</taxon>
        <taxon>Nematoda</taxon>
        <taxon>Chromadorea</taxon>
        <taxon>Rhabditida</taxon>
        <taxon>Rhabditina</taxon>
        <taxon>Diplogasteromorpha</taxon>
        <taxon>Diplogasteroidea</taxon>
        <taxon>Neodiplogasteridae</taxon>
        <taxon>Pristionchus</taxon>
    </lineage>
</organism>
<feature type="compositionally biased region" description="Polar residues" evidence="6">
    <location>
        <begin position="16"/>
        <end position="29"/>
    </location>
</feature>
<feature type="region of interest" description="Disordered" evidence="6">
    <location>
        <begin position="1"/>
        <end position="75"/>
    </location>
</feature>
<feature type="compositionally biased region" description="Basic and acidic residues" evidence="6">
    <location>
        <begin position="297"/>
        <end position="329"/>
    </location>
</feature>
<protein>
    <submittedName>
        <fullName evidence="7">Uncharacterized protein</fullName>
    </submittedName>
</protein>
<keyword evidence="2" id="KW-0479">Metal-binding</keyword>
<evidence type="ECO:0000313" key="7">
    <source>
        <dbReference type="EMBL" id="GMT24599.1"/>
    </source>
</evidence>
<comment type="caution">
    <text evidence="7">The sequence shown here is derived from an EMBL/GenBank/DDBJ whole genome shotgun (WGS) entry which is preliminary data.</text>
</comment>
<feature type="compositionally biased region" description="Polar residues" evidence="6">
    <location>
        <begin position="333"/>
        <end position="344"/>
    </location>
</feature>
<keyword evidence="8" id="KW-1185">Reference proteome</keyword>
<dbReference type="GO" id="GO:0006325">
    <property type="term" value="P:chromatin organization"/>
    <property type="evidence" value="ECO:0007669"/>
    <property type="project" value="TreeGrafter"/>
</dbReference>
<evidence type="ECO:0000256" key="5">
    <source>
        <dbReference type="ARBA" id="ARBA00023242"/>
    </source>
</evidence>
<name>A0AAV5W1K7_9BILA</name>
<dbReference type="Gene3D" id="2.30.30.490">
    <property type="match status" value="1"/>
</dbReference>
<dbReference type="GO" id="GO:0008270">
    <property type="term" value="F:zinc ion binding"/>
    <property type="evidence" value="ECO:0007669"/>
    <property type="project" value="UniProtKB-KW"/>
</dbReference>
<feature type="compositionally biased region" description="Basic and acidic residues" evidence="6">
    <location>
        <begin position="356"/>
        <end position="369"/>
    </location>
</feature>
<sequence>AGTFMGRPGRVKSKGSEASASQDGDTPKTNKAGKRGQGRPRKSHVPDEVVVLDSPPGSRGSSPFSPVNTRALKRRKTKAEARLTSIITDFDQDEDFRSHRLARFLAEHPESREEYLKLIEERSQFPPWITEEEEIEHDGTVYSVGDIVCLFDVDDDLPYFAQIREMINDQFKRPFAWITWLAPSRAAEYAHEFDAEHFVHALIDNKLYPLESLRWECERPDEEAYQIVDDHRSILDKHRLAGLRERAIDLFKAARMEAPKGVELIRAGDVKLAHTKEHKEMLDKVLERAQERDIARRAELKRKEEMGDEEKAKKEEEKEKEKEKDEGDVMRLSSLQLNRGSMLSPSVDELMEESAAEDKKSRGGGRDRTASSQTSSTELNEKPMEE</sequence>
<feature type="compositionally biased region" description="Basic residues" evidence="6">
    <location>
        <begin position="31"/>
        <end position="43"/>
    </location>
</feature>
<dbReference type="EMBL" id="BTSY01000004">
    <property type="protein sequence ID" value="GMT24599.1"/>
    <property type="molecule type" value="Genomic_DNA"/>
</dbReference>
<gene>
    <name evidence="7" type="ORF">PFISCL1PPCAC_15896</name>
</gene>
<evidence type="ECO:0000313" key="8">
    <source>
        <dbReference type="Proteomes" id="UP001432322"/>
    </source>
</evidence>
<evidence type="ECO:0000256" key="3">
    <source>
        <dbReference type="ARBA" id="ARBA00022771"/>
    </source>
</evidence>
<keyword evidence="5" id="KW-0539">Nucleus</keyword>
<dbReference type="AlphaFoldDB" id="A0AAV5W1K7"/>
<reference evidence="7" key="1">
    <citation type="submission" date="2023-10" db="EMBL/GenBank/DDBJ databases">
        <title>Genome assembly of Pristionchus species.</title>
        <authorList>
            <person name="Yoshida K."/>
            <person name="Sommer R.J."/>
        </authorList>
    </citation>
    <scope>NUCLEOTIDE SEQUENCE</scope>
    <source>
        <strain evidence="7">RS5133</strain>
    </source>
</reference>
<accession>A0AAV5W1K7</accession>
<feature type="non-terminal residue" evidence="7">
    <location>
        <position position="1"/>
    </location>
</feature>
<evidence type="ECO:0000256" key="1">
    <source>
        <dbReference type="ARBA" id="ARBA00004123"/>
    </source>
</evidence>
<evidence type="ECO:0000256" key="6">
    <source>
        <dbReference type="SAM" id="MobiDB-lite"/>
    </source>
</evidence>
<dbReference type="GO" id="GO:0005634">
    <property type="term" value="C:nucleus"/>
    <property type="evidence" value="ECO:0007669"/>
    <property type="project" value="UniProtKB-SubCell"/>
</dbReference>
<dbReference type="PANTHER" id="PTHR13340">
    <property type="entry name" value="GATA ZINC FINGER DOMAIN-CONTAINING"/>
    <property type="match status" value="1"/>
</dbReference>
<feature type="region of interest" description="Disordered" evidence="6">
    <location>
        <begin position="297"/>
        <end position="386"/>
    </location>
</feature>